<keyword evidence="3" id="KW-0223">Dioxygenase</keyword>
<name>A0A1M5LW19_9EURY</name>
<dbReference type="InterPro" id="IPR037523">
    <property type="entry name" value="VOC_core"/>
</dbReference>
<evidence type="ECO:0000256" key="1">
    <source>
        <dbReference type="SAM" id="MobiDB-lite"/>
    </source>
</evidence>
<dbReference type="GO" id="GO:0051213">
    <property type="term" value="F:dioxygenase activity"/>
    <property type="evidence" value="ECO:0007669"/>
    <property type="project" value="UniProtKB-KW"/>
</dbReference>
<dbReference type="Proteomes" id="UP000184357">
    <property type="component" value="Unassembled WGS sequence"/>
</dbReference>
<dbReference type="SUPFAM" id="SSF54593">
    <property type="entry name" value="Glyoxalase/Bleomycin resistance protein/Dihydroxybiphenyl dioxygenase"/>
    <property type="match status" value="1"/>
</dbReference>
<dbReference type="RefSeq" id="WP_073307119.1">
    <property type="nucleotide sequence ID" value="NZ_FQWV01000002.1"/>
</dbReference>
<evidence type="ECO:0000259" key="2">
    <source>
        <dbReference type="PROSITE" id="PS51819"/>
    </source>
</evidence>
<protein>
    <submittedName>
        <fullName evidence="3">Catechol 2,3-dioxygenase</fullName>
    </submittedName>
</protein>
<evidence type="ECO:0000313" key="3">
    <source>
        <dbReference type="EMBL" id="SHG69110.1"/>
    </source>
</evidence>
<accession>A0A1M5LW19</accession>
<feature type="region of interest" description="Disordered" evidence="1">
    <location>
        <begin position="1"/>
        <end position="29"/>
    </location>
</feature>
<dbReference type="EMBL" id="FQWV01000002">
    <property type="protein sequence ID" value="SHG69110.1"/>
    <property type="molecule type" value="Genomic_DNA"/>
</dbReference>
<dbReference type="Pfam" id="PF00903">
    <property type="entry name" value="Glyoxalase"/>
    <property type="match status" value="1"/>
</dbReference>
<keyword evidence="4" id="KW-1185">Reference proteome</keyword>
<reference evidence="3 4" key="1">
    <citation type="submission" date="2016-11" db="EMBL/GenBank/DDBJ databases">
        <authorList>
            <person name="Jaros S."/>
            <person name="Januszkiewicz K."/>
            <person name="Wedrychowicz H."/>
        </authorList>
    </citation>
    <scope>NUCLEOTIDE SEQUENCE [LARGE SCALE GENOMIC DNA]</scope>
    <source>
        <strain evidence="3 4">DSM 9297</strain>
    </source>
</reference>
<dbReference type="AlphaFoldDB" id="A0A1M5LW19"/>
<dbReference type="PANTHER" id="PTHR36110:SF2">
    <property type="entry name" value="RING-CLEAVING DIOXYGENASE MHQE-RELATED"/>
    <property type="match status" value="1"/>
</dbReference>
<dbReference type="STRING" id="43928.SAMN05443636_0793"/>
<evidence type="ECO:0000313" key="4">
    <source>
        <dbReference type="Proteomes" id="UP000184357"/>
    </source>
</evidence>
<dbReference type="InterPro" id="IPR052537">
    <property type="entry name" value="Extradiol_RC_dioxygenase"/>
</dbReference>
<dbReference type="OrthoDB" id="210990at2157"/>
<organism evidence="3 4">
    <name type="scientific">Halobaculum gomorrense</name>
    <dbReference type="NCBI Taxonomy" id="43928"/>
    <lineage>
        <taxon>Archaea</taxon>
        <taxon>Methanobacteriati</taxon>
        <taxon>Methanobacteriota</taxon>
        <taxon>Stenosarchaea group</taxon>
        <taxon>Halobacteria</taxon>
        <taxon>Halobacteriales</taxon>
        <taxon>Haloferacaceae</taxon>
        <taxon>Halobaculum</taxon>
    </lineage>
</organism>
<dbReference type="InterPro" id="IPR004360">
    <property type="entry name" value="Glyas_Fos-R_dOase_dom"/>
</dbReference>
<sequence>MATDDSNTEVPADQSDVPVTAERPDDSVLRTTGTDHITLIGSNKEETVAFYRDVLGMPLVMRQPNLDAPEVTHLFFDSGDGRIITFFVEEGRENAPGQRPGIGAVHHLAFSIEAEELPDIKEALSEHGHRFSEFDRGAFHSLYTRDHNGLTIELVVDKYELPDDRRGEVMALAQSKRVAAGDDYVDDEHMAAAIEELGLDVVKNEVPDAATGTGIDG</sequence>
<proteinExistence type="predicted"/>
<feature type="domain" description="VOC" evidence="2">
    <location>
        <begin position="33"/>
        <end position="157"/>
    </location>
</feature>
<keyword evidence="3" id="KW-0560">Oxidoreductase</keyword>
<dbReference type="Gene3D" id="3.10.180.10">
    <property type="entry name" value="2,3-Dihydroxybiphenyl 1,2-Dioxygenase, domain 1"/>
    <property type="match status" value="1"/>
</dbReference>
<gene>
    <name evidence="3" type="ORF">SAMN05443636_0793</name>
</gene>
<dbReference type="InterPro" id="IPR029068">
    <property type="entry name" value="Glyas_Bleomycin-R_OHBP_Dase"/>
</dbReference>
<dbReference type="PROSITE" id="PS51819">
    <property type="entry name" value="VOC"/>
    <property type="match status" value="1"/>
</dbReference>
<dbReference type="PANTHER" id="PTHR36110">
    <property type="entry name" value="RING-CLEAVING DIOXYGENASE MHQE-RELATED"/>
    <property type="match status" value="1"/>
</dbReference>